<evidence type="ECO:0000313" key="2">
    <source>
        <dbReference type="Proteomes" id="UP000243006"/>
    </source>
</evidence>
<dbReference type="AlphaFoldDB" id="A0A1Y3EUQ9"/>
<comment type="caution">
    <text evidence="1">The sequence shown here is derived from an EMBL/GenBank/DDBJ whole genome shotgun (WGS) entry which is preliminary data.</text>
</comment>
<protein>
    <submittedName>
        <fullName evidence="1">Uncharacterized protein</fullName>
    </submittedName>
</protein>
<organism evidence="1 2">
    <name type="scientific">Trichinella nativa</name>
    <dbReference type="NCBI Taxonomy" id="6335"/>
    <lineage>
        <taxon>Eukaryota</taxon>
        <taxon>Metazoa</taxon>
        <taxon>Ecdysozoa</taxon>
        <taxon>Nematoda</taxon>
        <taxon>Enoplea</taxon>
        <taxon>Dorylaimia</taxon>
        <taxon>Trichinellida</taxon>
        <taxon>Trichinellidae</taxon>
        <taxon>Trichinella</taxon>
    </lineage>
</organism>
<name>A0A1Y3EUQ9_9BILA</name>
<proteinExistence type="predicted"/>
<accession>A0A1Y3EUQ9</accession>
<evidence type="ECO:0000313" key="1">
    <source>
        <dbReference type="EMBL" id="OUC48893.1"/>
    </source>
</evidence>
<dbReference type="EMBL" id="LVZM01001837">
    <property type="protein sequence ID" value="OUC48893.1"/>
    <property type="molecule type" value="Genomic_DNA"/>
</dbReference>
<sequence>MNNASNVRSSLVNGRMKHIAGFIDAKSCCSRIYNSSGHVDLHQRACRDFVVKQAERIDQHCVGFKFIFWFCFTHADVIVNALVPLEEINQSVQTSQLVSQDALLLGIFCRFRAT</sequence>
<gene>
    <name evidence="1" type="ORF">D917_05888</name>
</gene>
<reference evidence="1 2" key="1">
    <citation type="submission" date="2015-04" db="EMBL/GenBank/DDBJ databases">
        <title>Draft genome of the roundworm Trichinella nativa.</title>
        <authorList>
            <person name="Mitreva M."/>
        </authorList>
    </citation>
    <scope>NUCLEOTIDE SEQUENCE [LARGE SCALE GENOMIC DNA]</scope>
    <source>
        <strain evidence="1 2">ISS45</strain>
    </source>
</reference>
<dbReference type="Proteomes" id="UP000243006">
    <property type="component" value="Unassembled WGS sequence"/>
</dbReference>